<sequence length="135" mass="15277">MWTLVEGNILTVELNSLVFNRTHKVQFYFVVKTGAPLKASPLTVTAFFRNLSKIFLDVCSQKLIWESTKVSHLEGSLKLSEDAITNTALEGSPSGLAGAEPVDIENRLRVSFVHRNAPIFFYLYRENMETKKLKL</sequence>
<reference evidence="1" key="2">
    <citation type="journal article" date="2019" name="Mol. Phylogenet. Evol.">
        <title>Reassessment of the classification of bryopsidales (chlorophyta) based on chloroplast phylogenomic analyses.</title>
        <authorList>
            <person name="Cremen M.C."/>
            <person name="Leliaert F."/>
            <person name="West J."/>
            <person name="Lam D.W."/>
            <person name="Shimada S."/>
            <person name="Lopez-Bautista J.M."/>
            <person name="Verbruggen H."/>
        </authorList>
    </citation>
    <scope>NUCLEOTIDE SEQUENCE</scope>
</reference>
<proteinExistence type="predicted"/>
<keyword evidence="1" id="KW-0934">Plastid</keyword>
<protein>
    <submittedName>
        <fullName evidence="1">Uncharacterized protein</fullName>
    </submittedName>
</protein>
<organism evidence="1">
    <name type="scientific">Halimeda minima</name>
    <dbReference type="NCBI Taxonomy" id="170427"/>
    <lineage>
        <taxon>Eukaryota</taxon>
        <taxon>Viridiplantae</taxon>
        <taxon>Chlorophyta</taxon>
        <taxon>core chlorophytes</taxon>
        <taxon>Ulvophyceae</taxon>
        <taxon>TCBD clade</taxon>
        <taxon>Bryopsidales</taxon>
        <taxon>Halimedineae</taxon>
        <taxon>Halimedaceae</taxon>
        <taxon>Halimedeae</taxon>
        <taxon>Halimeda</taxon>
    </lineage>
</organism>
<name>A0A386AZ07_9CHLO</name>
<dbReference type="EMBL" id="MH591101">
    <property type="protein sequence ID" value="AYC64661.1"/>
    <property type="molecule type" value="Genomic_DNA"/>
</dbReference>
<geneLocation type="chloroplast" evidence="1"/>
<evidence type="ECO:0000313" key="1">
    <source>
        <dbReference type="EMBL" id="AYC64661.1"/>
    </source>
</evidence>
<gene>
    <name evidence="1" type="primary">orf135</name>
</gene>
<reference evidence="1" key="1">
    <citation type="submission" date="2018-07" db="EMBL/GenBank/DDBJ databases">
        <authorList>
            <person name="Quirk P.G."/>
            <person name="Krulwich T.A."/>
        </authorList>
    </citation>
    <scope>NUCLEOTIDE SEQUENCE</scope>
</reference>
<dbReference type="AlphaFoldDB" id="A0A386AZ07"/>
<accession>A0A386AZ07</accession>
<keyword evidence="1" id="KW-0150">Chloroplast</keyword>